<dbReference type="EMBL" id="OZ037949">
    <property type="protein sequence ID" value="CAL1712045.1"/>
    <property type="molecule type" value="Genomic_DNA"/>
</dbReference>
<feature type="transmembrane region" description="Helical" evidence="1">
    <location>
        <begin position="33"/>
        <end position="53"/>
    </location>
</feature>
<organism evidence="2 3">
    <name type="scientific">Somion occarium</name>
    <dbReference type="NCBI Taxonomy" id="3059160"/>
    <lineage>
        <taxon>Eukaryota</taxon>
        <taxon>Fungi</taxon>
        <taxon>Dikarya</taxon>
        <taxon>Basidiomycota</taxon>
        <taxon>Agaricomycotina</taxon>
        <taxon>Agaricomycetes</taxon>
        <taxon>Polyporales</taxon>
        <taxon>Cerrenaceae</taxon>
        <taxon>Somion</taxon>
    </lineage>
</organism>
<keyword evidence="1" id="KW-0472">Membrane</keyword>
<accession>A0ABP1DWC4</accession>
<evidence type="ECO:0000313" key="2">
    <source>
        <dbReference type="EMBL" id="CAL1712045.1"/>
    </source>
</evidence>
<evidence type="ECO:0000256" key="1">
    <source>
        <dbReference type="SAM" id="Phobius"/>
    </source>
</evidence>
<protein>
    <recommendedName>
        <fullName evidence="4">RxLR effector protein</fullName>
    </recommendedName>
</protein>
<evidence type="ECO:0000313" key="3">
    <source>
        <dbReference type="Proteomes" id="UP001497453"/>
    </source>
</evidence>
<keyword evidence="1" id="KW-1133">Transmembrane helix</keyword>
<name>A0ABP1DWC4_9APHY</name>
<proteinExistence type="predicted"/>
<sequence>MERRTHQNILHSTLAVEIESSTDPLSFLTMKTVLFTLLSFIIAASSVVATPIYGENNEVAKRDANFEITRREAENSARDSTVDDFFGNYARWEKRDSTVDDFFGNYARWEERSE</sequence>
<reference evidence="3" key="1">
    <citation type="submission" date="2024-04" db="EMBL/GenBank/DDBJ databases">
        <authorList>
            <person name="Shaw F."/>
            <person name="Minotto A."/>
        </authorList>
    </citation>
    <scope>NUCLEOTIDE SEQUENCE [LARGE SCALE GENOMIC DNA]</scope>
</reference>
<gene>
    <name evidence="2" type="ORF">GFSPODELE1_LOCUS8637</name>
</gene>
<dbReference type="Proteomes" id="UP001497453">
    <property type="component" value="Chromosome 6"/>
</dbReference>
<keyword evidence="3" id="KW-1185">Reference proteome</keyword>
<evidence type="ECO:0008006" key="4">
    <source>
        <dbReference type="Google" id="ProtNLM"/>
    </source>
</evidence>
<keyword evidence="1" id="KW-0812">Transmembrane</keyword>